<keyword evidence="8" id="KW-1185">Reference proteome</keyword>
<comment type="similarity">
    <text evidence="1">Belongs to the LysR transcriptional regulatory family.</text>
</comment>
<dbReference type="SUPFAM" id="SSF46785">
    <property type="entry name" value="Winged helix' DNA-binding domain"/>
    <property type="match status" value="1"/>
</dbReference>
<dbReference type="GO" id="GO:0003677">
    <property type="term" value="F:DNA binding"/>
    <property type="evidence" value="ECO:0007669"/>
    <property type="project" value="UniProtKB-KW"/>
</dbReference>
<feature type="domain" description="HTH lysR-type" evidence="6">
    <location>
        <begin position="1"/>
        <end position="58"/>
    </location>
</feature>
<evidence type="ECO:0000313" key="8">
    <source>
        <dbReference type="Proteomes" id="UP000035955"/>
    </source>
</evidence>
<dbReference type="SUPFAM" id="SSF53850">
    <property type="entry name" value="Periplasmic binding protein-like II"/>
    <property type="match status" value="1"/>
</dbReference>
<comment type="caution">
    <text evidence="7">The sequence shown here is derived from an EMBL/GenBank/DDBJ whole genome shotgun (WGS) entry which is preliminary data.</text>
</comment>
<dbReference type="CDD" id="cd08433">
    <property type="entry name" value="PBP2_Nac"/>
    <property type="match status" value="1"/>
</dbReference>
<dbReference type="RefSeq" id="WP_048445477.1">
    <property type="nucleotide sequence ID" value="NZ_LABY01000119.1"/>
</dbReference>
<evidence type="ECO:0000256" key="2">
    <source>
        <dbReference type="ARBA" id="ARBA00023015"/>
    </source>
</evidence>
<evidence type="ECO:0000259" key="6">
    <source>
        <dbReference type="PROSITE" id="PS50931"/>
    </source>
</evidence>
<dbReference type="Proteomes" id="UP000035955">
    <property type="component" value="Unassembled WGS sequence"/>
</dbReference>
<dbReference type="PANTHER" id="PTHR30293">
    <property type="entry name" value="TRANSCRIPTIONAL REGULATORY PROTEIN NAC-RELATED"/>
    <property type="match status" value="1"/>
</dbReference>
<dbReference type="AlphaFoldDB" id="A0A0J6SJA7"/>
<dbReference type="OrthoDB" id="8479357at2"/>
<reference evidence="7 8" key="1">
    <citation type="submission" date="2015-03" db="EMBL/GenBank/DDBJ databases">
        <title>Genome sequencing of Methylobacterium variabile DSM 16961.</title>
        <authorList>
            <person name="Chaudhry V."/>
            <person name="Patil P.B."/>
        </authorList>
    </citation>
    <scope>NUCLEOTIDE SEQUENCE [LARGE SCALE GENOMIC DNA]</scope>
    <source>
        <strain evidence="7 8">DSM 16961</strain>
    </source>
</reference>
<dbReference type="EMBL" id="LABY01000119">
    <property type="protein sequence ID" value="KMO35365.1"/>
    <property type="molecule type" value="Genomic_DNA"/>
</dbReference>
<dbReference type="InterPro" id="IPR036388">
    <property type="entry name" value="WH-like_DNA-bd_sf"/>
</dbReference>
<protein>
    <submittedName>
        <fullName evidence="7">LysR family transcriptional regulator</fullName>
    </submittedName>
</protein>
<dbReference type="PRINTS" id="PR00039">
    <property type="entry name" value="HTHLYSR"/>
</dbReference>
<dbReference type="PATRIC" id="fig|298794.3.peg.601"/>
<dbReference type="PANTHER" id="PTHR30293:SF0">
    <property type="entry name" value="NITROGEN ASSIMILATION REGULATORY PROTEIN NAC"/>
    <property type="match status" value="1"/>
</dbReference>
<dbReference type="Pfam" id="PF00126">
    <property type="entry name" value="HTH_1"/>
    <property type="match status" value="1"/>
</dbReference>
<keyword evidence="3" id="KW-0238">DNA-binding</keyword>
<gene>
    <name evidence="7" type="ORF">VQ02_17490</name>
</gene>
<dbReference type="Gene3D" id="1.10.10.10">
    <property type="entry name" value="Winged helix-like DNA-binding domain superfamily/Winged helix DNA-binding domain"/>
    <property type="match status" value="1"/>
</dbReference>
<keyword evidence="5" id="KW-0804">Transcription</keyword>
<accession>A0A0J6SJA7</accession>
<dbReference type="GO" id="GO:0003700">
    <property type="term" value="F:DNA-binding transcription factor activity"/>
    <property type="evidence" value="ECO:0007669"/>
    <property type="project" value="InterPro"/>
</dbReference>
<dbReference type="GO" id="GO:2000142">
    <property type="term" value="P:regulation of DNA-templated transcription initiation"/>
    <property type="evidence" value="ECO:0007669"/>
    <property type="project" value="TreeGrafter"/>
</dbReference>
<keyword evidence="2" id="KW-0805">Transcription regulation</keyword>
<dbReference type="PROSITE" id="PS50931">
    <property type="entry name" value="HTH_LYSR"/>
    <property type="match status" value="1"/>
</dbReference>
<dbReference type="Pfam" id="PF03466">
    <property type="entry name" value="LysR_substrate"/>
    <property type="match status" value="1"/>
</dbReference>
<dbReference type="InterPro" id="IPR036390">
    <property type="entry name" value="WH_DNA-bd_sf"/>
</dbReference>
<sequence length="308" mass="33233">MDFKQLKAFATLAEFGSFSRAGAVLSVAQPVLSRQIKALEEELGIELVYRNGRGIVLTEAGKLLHGYAGGVLDTVQRATSEVMALRSSPRGTISIGMPPSVGAVLTVPLVRCFRAEFPEVAMRIVEGFSGHILEWLLTGKIDVAVLYNAPRTSNLRAEPLLREEISLLGPADDPLSLGDRPVQACRLAEIPLILPGRPHGLRLLIDSGLGEAGIVPSVILEVDAMPSTLSLVEQGIGYTLLSYGPARHLIRAGRMRTWSVTDPVLTRELILATTSQRPTTVATRALAGMVRRQVHELVRGGLWLSEPV</sequence>
<evidence type="ECO:0000256" key="3">
    <source>
        <dbReference type="ARBA" id="ARBA00023125"/>
    </source>
</evidence>
<keyword evidence="4" id="KW-0010">Activator</keyword>
<evidence type="ECO:0000256" key="5">
    <source>
        <dbReference type="ARBA" id="ARBA00023163"/>
    </source>
</evidence>
<dbReference type="InterPro" id="IPR005119">
    <property type="entry name" value="LysR_subst-bd"/>
</dbReference>
<evidence type="ECO:0000256" key="4">
    <source>
        <dbReference type="ARBA" id="ARBA00023159"/>
    </source>
</evidence>
<evidence type="ECO:0000313" key="7">
    <source>
        <dbReference type="EMBL" id="KMO35365.1"/>
    </source>
</evidence>
<dbReference type="FunFam" id="1.10.10.10:FF:000001">
    <property type="entry name" value="LysR family transcriptional regulator"/>
    <property type="match status" value="1"/>
</dbReference>
<organism evidence="7 8">
    <name type="scientific">Methylobacterium variabile</name>
    <dbReference type="NCBI Taxonomy" id="298794"/>
    <lineage>
        <taxon>Bacteria</taxon>
        <taxon>Pseudomonadati</taxon>
        <taxon>Pseudomonadota</taxon>
        <taxon>Alphaproteobacteria</taxon>
        <taxon>Hyphomicrobiales</taxon>
        <taxon>Methylobacteriaceae</taxon>
        <taxon>Methylobacterium</taxon>
    </lineage>
</organism>
<proteinExistence type="inferred from homology"/>
<dbReference type="Gene3D" id="3.40.190.290">
    <property type="match status" value="1"/>
</dbReference>
<dbReference type="InterPro" id="IPR000847">
    <property type="entry name" value="LysR_HTH_N"/>
</dbReference>
<evidence type="ECO:0000256" key="1">
    <source>
        <dbReference type="ARBA" id="ARBA00009437"/>
    </source>
</evidence>
<name>A0A0J6SJA7_9HYPH</name>